<keyword evidence="1" id="KW-1133">Transmembrane helix</keyword>
<dbReference type="RefSeq" id="WP_159051695.1">
    <property type="nucleotide sequence ID" value="NZ_CP028339.1"/>
</dbReference>
<name>A0A2R4BP75_THAAR</name>
<evidence type="ECO:0000313" key="2">
    <source>
        <dbReference type="EMBL" id="AVR89139.1"/>
    </source>
</evidence>
<accession>A0A2R4BP75</accession>
<keyword evidence="3" id="KW-1185">Reference proteome</keyword>
<proteinExistence type="predicted"/>
<gene>
    <name evidence="2" type="ORF">Tharo_2241</name>
</gene>
<dbReference type="Pfam" id="PF07963">
    <property type="entry name" value="N_methyl"/>
    <property type="match status" value="1"/>
</dbReference>
<reference evidence="2 3" key="1">
    <citation type="submission" date="2018-03" db="EMBL/GenBank/DDBJ databases">
        <title>Complete genome sequence of Thauera aromatica, a model organism for studying aromatic compound degradation under denitrifying conditions.</title>
        <authorList>
            <person name="Lo H.-Y."/>
            <person name="Goris T."/>
            <person name="Boll M."/>
            <person name="Mueller J.A."/>
        </authorList>
    </citation>
    <scope>NUCLEOTIDE SEQUENCE [LARGE SCALE GENOMIC DNA]</scope>
    <source>
        <strain evidence="2 3">K172</strain>
    </source>
</reference>
<keyword evidence="1" id="KW-0472">Membrane</keyword>
<dbReference type="InterPro" id="IPR012902">
    <property type="entry name" value="N_methyl_site"/>
</dbReference>
<evidence type="ECO:0000313" key="3">
    <source>
        <dbReference type="Proteomes" id="UP000241885"/>
    </source>
</evidence>
<dbReference type="Proteomes" id="UP000241885">
    <property type="component" value="Chromosome"/>
</dbReference>
<organism evidence="2 3">
    <name type="scientific">Thauera aromatica K172</name>
    <dbReference type="NCBI Taxonomy" id="44139"/>
    <lineage>
        <taxon>Bacteria</taxon>
        <taxon>Pseudomonadati</taxon>
        <taxon>Pseudomonadota</taxon>
        <taxon>Betaproteobacteria</taxon>
        <taxon>Rhodocyclales</taxon>
        <taxon>Zoogloeaceae</taxon>
        <taxon>Thauera</taxon>
    </lineage>
</organism>
<dbReference type="EMBL" id="CP028339">
    <property type="protein sequence ID" value="AVR89139.1"/>
    <property type="molecule type" value="Genomic_DNA"/>
</dbReference>
<sequence length="141" mass="14972">MSFPSSPARQQGFSLLEVLVAFSIMALSLGVLYEALGGSVRAAGDAERHVRAVLAAESLLARHDSVPPGGLVLSGTADGFGWQVETTPLPPLDGRPEAWGLHGVRVAISWEDRGQTRTLRLYSIRPEVDPAAVDISAGSRR</sequence>
<protein>
    <submittedName>
        <fullName evidence="2">General secretion pathway protein I</fullName>
    </submittedName>
</protein>
<feature type="transmembrane region" description="Helical" evidence="1">
    <location>
        <begin position="12"/>
        <end position="33"/>
    </location>
</feature>
<dbReference type="KEGG" id="tak:Tharo_2241"/>
<dbReference type="OrthoDB" id="7864109at2"/>
<dbReference type="NCBIfam" id="TIGR02532">
    <property type="entry name" value="IV_pilin_GFxxxE"/>
    <property type="match status" value="1"/>
</dbReference>
<evidence type="ECO:0000256" key="1">
    <source>
        <dbReference type="SAM" id="Phobius"/>
    </source>
</evidence>
<keyword evidence="1" id="KW-0812">Transmembrane</keyword>
<dbReference type="AlphaFoldDB" id="A0A2R4BP75"/>